<dbReference type="GO" id="GO:0004639">
    <property type="term" value="F:phosphoribosylaminoimidazolesuccinocarboxamide synthase activity"/>
    <property type="evidence" value="ECO:0007669"/>
    <property type="project" value="UniProtKB-EC"/>
</dbReference>
<dbReference type="InterPro" id="IPR001636">
    <property type="entry name" value="SAICAR_synth"/>
</dbReference>
<keyword evidence="11" id="KW-1185">Reference proteome</keyword>
<comment type="catalytic activity">
    <reaction evidence="7 8">
        <text>5-amino-1-(5-phospho-D-ribosyl)imidazole-4-carboxylate + L-aspartate + ATP = (2S)-2-[5-amino-1-(5-phospho-beta-D-ribosyl)imidazole-4-carboxamido]succinate + ADP + phosphate + 2 H(+)</text>
        <dbReference type="Rhea" id="RHEA:22628"/>
        <dbReference type="ChEBI" id="CHEBI:15378"/>
        <dbReference type="ChEBI" id="CHEBI:29991"/>
        <dbReference type="ChEBI" id="CHEBI:30616"/>
        <dbReference type="ChEBI" id="CHEBI:43474"/>
        <dbReference type="ChEBI" id="CHEBI:58443"/>
        <dbReference type="ChEBI" id="CHEBI:77657"/>
        <dbReference type="ChEBI" id="CHEBI:456216"/>
        <dbReference type="EC" id="6.3.2.6"/>
    </reaction>
</comment>
<dbReference type="NCBIfam" id="TIGR00081">
    <property type="entry name" value="purC"/>
    <property type="match status" value="1"/>
</dbReference>
<comment type="similarity">
    <text evidence="2 8">Belongs to the SAICAR synthetase family.</text>
</comment>
<dbReference type="Proteomes" id="UP001594351">
    <property type="component" value="Unassembled WGS sequence"/>
</dbReference>
<keyword evidence="3 8" id="KW-0436">Ligase</keyword>
<dbReference type="CDD" id="cd01414">
    <property type="entry name" value="SAICAR_synt_Sc"/>
    <property type="match status" value="1"/>
</dbReference>
<evidence type="ECO:0000256" key="3">
    <source>
        <dbReference type="ARBA" id="ARBA00022598"/>
    </source>
</evidence>
<feature type="domain" description="SAICAR synthetase/ADE2 N-terminal" evidence="9">
    <location>
        <begin position="18"/>
        <end position="262"/>
    </location>
</feature>
<dbReference type="Gene3D" id="3.30.200.20">
    <property type="entry name" value="Phosphorylase Kinase, domain 1"/>
    <property type="match status" value="1"/>
</dbReference>
<evidence type="ECO:0000256" key="5">
    <source>
        <dbReference type="ARBA" id="ARBA00022755"/>
    </source>
</evidence>
<dbReference type="Gene3D" id="3.30.470.20">
    <property type="entry name" value="ATP-grasp fold, B domain"/>
    <property type="match status" value="1"/>
</dbReference>
<evidence type="ECO:0000256" key="4">
    <source>
        <dbReference type="ARBA" id="ARBA00022741"/>
    </source>
</evidence>
<keyword evidence="4 8" id="KW-0547">Nucleotide-binding</keyword>
<dbReference type="HAMAP" id="MF_00137">
    <property type="entry name" value="SAICAR_synth"/>
    <property type="match status" value="1"/>
</dbReference>
<sequence length="297" mass="33870">MNSEPLLHCELTAIPLHKRGKVRDIYSLEQGLLFIATDRISAFDAVLPNGIPDKGKVLCSLSVFWFNLTKHIIENHLITADVEKMPLPQAVDLENLRGRTIFVKSVKPIPFECIVRGYLAGSAWREYQHQGSICGIKLEPGLKIAAQLPEPIFTPATKSEQGHDINIPFSQMCQELGSDLAEQMRSISLELFNFASKYSRERNLILTDTKFEFGLEDNKLILIDEIFTPDSSRFWQQDTYEPGVPQEGLDKEFVRDYLRRVNWTGDGPPPKLPDDIVTKTRSRYLEVFQLMTGQKLF</sequence>
<proteinExistence type="inferred from homology"/>
<keyword evidence="5 8" id="KW-0658">Purine biosynthesis</keyword>
<evidence type="ECO:0000313" key="11">
    <source>
        <dbReference type="Proteomes" id="UP001594351"/>
    </source>
</evidence>
<evidence type="ECO:0000256" key="7">
    <source>
        <dbReference type="ARBA" id="ARBA00048475"/>
    </source>
</evidence>
<gene>
    <name evidence="8" type="primary">purC</name>
    <name evidence="10" type="ORF">ACFL27_06805</name>
</gene>
<evidence type="ECO:0000259" key="9">
    <source>
        <dbReference type="Pfam" id="PF01259"/>
    </source>
</evidence>
<dbReference type="NCBIfam" id="NF010568">
    <property type="entry name" value="PRK13961.1"/>
    <property type="match status" value="1"/>
</dbReference>
<evidence type="ECO:0000313" key="10">
    <source>
        <dbReference type="EMBL" id="MFC1849902.1"/>
    </source>
</evidence>
<evidence type="ECO:0000256" key="6">
    <source>
        <dbReference type="ARBA" id="ARBA00022840"/>
    </source>
</evidence>
<evidence type="ECO:0000256" key="1">
    <source>
        <dbReference type="ARBA" id="ARBA00004672"/>
    </source>
</evidence>
<dbReference type="EC" id="6.3.2.6" evidence="8"/>
<comment type="pathway">
    <text evidence="1 8">Purine metabolism; IMP biosynthesis via de novo pathway; 5-amino-1-(5-phospho-D-ribosyl)imidazole-4-carboxamide from 5-amino-1-(5-phospho-D-ribosyl)imidazole-4-carboxylate: step 1/2.</text>
</comment>
<accession>A0ABV6YUQ7</accession>
<comment type="caution">
    <text evidence="10">The sequence shown here is derived from an EMBL/GenBank/DDBJ whole genome shotgun (WGS) entry which is preliminary data.</text>
</comment>
<dbReference type="InterPro" id="IPR028923">
    <property type="entry name" value="SAICAR_synt/ADE2_N"/>
</dbReference>
<dbReference type="PANTHER" id="PTHR43700">
    <property type="entry name" value="PHOSPHORIBOSYLAMINOIMIDAZOLE-SUCCINOCARBOXAMIDE SYNTHASE"/>
    <property type="match status" value="1"/>
</dbReference>
<dbReference type="EMBL" id="JBHPBY010000065">
    <property type="protein sequence ID" value="MFC1849902.1"/>
    <property type="molecule type" value="Genomic_DNA"/>
</dbReference>
<dbReference type="PANTHER" id="PTHR43700:SF1">
    <property type="entry name" value="PHOSPHORIBOSYLAMINOIMIDAZOLE-SUCCINOCARBOXAMIDE SYNTHASE"/>
    <property type="match status" value="1"/>
</dbReference>
<keyword evidence="6 8" id="KW-0067">ATP-binding</keyword>
<name>A0ABV6YUQ7_UNCC1</name>
<reference evidence="10 11" key="1">
    <citation type="submission" date="2024-09" db="EMBL/GenBank/DDBJ databases">
        <title>Laminarin stimulates single cell rates of sulfate reduction while oxygen inhibits transcriptomic activity in coastal marine sediment.</title>
        <authorList>
            <person name="Lindsay M."/>
            <person name="Orcutt B."/>
            <person name="Emerson D."/>
            <person name="Stepanauskas R."/>
            <person name="D'Angelo T."/>
        </authorList>
    </citation>
    <scope>NUCLEOTIDE SEQUENCE [LARGE SCALE GENOMIC DNA]</scope>
    <source>
        <strain evidence="10">SAG AM-311-K15</strain>
    </source>
</reference>
<dbReference type="SUPFAM" id="SSF56104">
    <property type="entry name" value="SAICAR synthase-like"/>
    <property type="match status" value="1"/>
</dbReference>
<protein>
    <recommendedName>
        <fullName evidence="8">Phosphoribosylaminoimidazole-succinocarboxamide synthase</fullName>
        <ecNumber evidence="8">6.3.2.6</ecNumber>
    </recommendedName>
    <alternativeName>
        <fullName evidence="8">SAICAR synthetase</fullName>
    </alternativeName>
</protein>
<dbReference type="PROSITE" id="PS01057">
    <property type="entry name" value="SAICAR_SYNTHETASE_1"/>
    <property type="match status" value="1"/>
</dbReference>
<dbReference type="Pfam" id="PF01259">
    <property type="entry name" value="SAICAR_synt"/>
    <property type="match status" value="1"/>
</dbReference>
<dbReference type="InterPro" id="IPR018236">
    <property type="entry name" value="SAICAR_synthetase_CS"/>
</dbReference>
<organism evidence="10 11">
    <name type="scientific">candidate division CSSED10-310 bacterium</name>
    <dbReference type="NCBI Taxonomy" id="2855610"/>
    <lineage>
        <taxon>Bacteria</taxon>
        <taxon>Bacteria division CSSED10-310</taxon>
    </lineage>
</organism>
<evidence type="ECO:0000256" key="2">
    <source>
        <dbReference type="ARBA" id="ARBA00010190"/>
    </source>
</evidence>
<evidence type="ECO:0000256" key="8">
    <source>
        <dbReference type="HAMAP-Rule" id="MF_00137"/>
    </source>
</evidence>